<evidence type="ECO:0008006" key="5">
    <source>
        <dbReference type="Google" id="ProtNLM"/>
    </source>
</evidence>
<name>A0A504YQC5_FASGI</name>
<keyword evidence="4" id="KW-1185">Reference proteome</keyword>
<dbReference type="GO" id="GO:0005829">
    <property type="term" value="C:cytosol"/>
    <property type="evidence" value="ECO:0007669"/>
    <property type="project" value="TreeGrafter"/>
</dbReference>
<sequence>MLACLLCLFAISDGLALGCAATSCSEYKNQLSSLIGSTSECFSVHLSPFSLCGWCPERLTNLHRFLADRSIVSPSGVPCVDLLLSDKSAVNLVSFFTDMWNRSFCSQCLIEPVQMTNILWTYQKLNLDLSVNWDLMASSSVPISLHSSNDFFNLAVYNNVTVQFFVLLNDTLDCLSSFLGNTTTSILDVLSFPAWEQLSIDRSACVQCSHVYFDLLKYYNGNLLRMNIERGDGVQRSGLRVIENNRFAVCADIQNALNRTQWAWSKLFECHPVKINMLGAFLPLIICAAGLILFHALSYSVCRHPIQMLIYRPKRVELRLRPNVSTSHMASSVVLRDQLSILPSYGSVASSSMQNATSTEIPMRYQPFARNHNELSRL</sequence>
<dbReference type="PANTHER" id="PTHR15644">
    <property type="entry name" value="OSTEOPETROSIS ASSOCIATED TRANSMEMBRANE PROTEIN 1"/>
    <property type="match status" value="1"/>
</dbReference>
<dbReference type="AlphaFoldDB" id="A0A504YQC5"/>
<comment type="caution">
    <text evidence="3">The sequence shown here is derived from an EMBL/GenBank/DDBJ whole genome shotgun (WGS) entry which is preliminary data.</text>
</comment>
<dbReference type="Pfam" id="PF09777">
    <property type="entry name" value="OSTMP1"/>
    <property type="match status" value="1"/>
</dbReference>
<dbReference type="Proteomes" id="UP000316759">
    <property type="component" value="Unassembled WGS sequence"/>
</dbReference>
<dbReference type="PANTHER" id="PTHR15644:SF2">
    <property type="entry name" value="OSTEOPETROSIS-ASSOCIATED TRANSMEMBRANE PROTEIN 1"/>
    <property type="match status" value="1"/>
</dbReference>
<keyword evidence="2" id="KW-0732">Signal</keyword>
<evidence type="ECO:0000313" key="4">
    <source>
        <dbReference type="Proteomes" id="UP000316759"/>
    </source>
</evidence>
<gene>
    <name evidence="3" type="ORF">FGIG_03640</name>
</gene>
<feature type="signal peptide" evidence="2">
    <location>
        <begin position="1"/>
        <end position="16"/>
    </location>
</feature>
<organism evidence="3 4">
    <name type="scientific">Fasciola gigantica</name>
    <name type="common">Giant liver fluke</name>
    <dbReference type="NCBI Taxonomy" id="46835"/>
    <lineage>
        <taxon>Eukaryota</taxon>
        <taxon>Metazoa</taxon>
        <taxon>Spiralia</taxon>
        <taxon>Lophotrochozoa</taxon>
        <taxon>Platyhelminthes</taxon>
        <taxon>Trematoda</taxon>
        <taxon>Digenea</taxon>
        <taxon>Plagiorchiida</taxon>
        <taxon>Echinostomata</taxon>
        <taxon>Echinostomatoidea</taxon>
        <taxon>Fasciolidae</taxon>
        <taxon>Fasciola</taxon>
    </lineage>
</organism>
<protein>
    <recommendedName>
        <fullName evidence="5">Osteopetrosis-associated transmembrane protein 1</fullName>
    </recommendedName>
</protein>
<dbReference type="OrthoDB" id="8021850at2759"/>
<dbReference type="STRING" id="46835.A0A504YQC5"/>
<evidence type="ECO:0000313" key="3">
    <source>
        <dbReference type="EMBL" id="TPP60040.1"/>
    </source>
</evidence>
<feature type="transmembrane region" description="Helical" evidence="1">
    <location>
        <begin position="280"/>
        <end position="302"/>
    </location>
</feature>
<proteinExistence type="predicted"/>
<reference evidence="3 4" key="1">
    <citation type="submission" date="2019-04" db="EMBL/GenBank/DDBJ databases">
        <title>Annotation for the trematode Fasciola gigantica.</title>
        <authorList>
            <person name="Choi Y.-J."/>
        </authorList>
    </citation>
    <scope>NUCLEOTIDE SEQUENCE [LARGE SCALE GENOMIC DNA]</scope>
    <source>
        <strain evidence="3">Uganda_cow_1</strain>
    </source>
</reference>
<dbReference type="EMBL" id="SUNJ01009913">
    <property type="protein sequence ID" value="TPP60040.1"/>
    <property type="molecule type" value="Genomic_DNA"/>
</dbReference>
<keyword evidence="1" id="KW-0812">Transmembrane</keyword>
<keyword evidence="1" id="KW-1133">Transmembrane helix</keyword>
<feature type="chain" id="PRO_5021474941" description="Osteopetrosis-associated transmembrane protein 1" evidence="2">
    <location>
        <begin position="17"/>
        <end position="378"/>
    </location>
</feature>
<accession>A0A504YQC5</accession>
<keyword evidence="1" id="KW-0472">Membrane</keyword>
<evidence type="ECO:0000256" key="1">
    <source>
        <dbReference type="SAM" id="Phobius"/>
    </source>
</evidence>
<dbReference type="InterPro" id="IPR019172">
    <property type="entry name" value="Osteopetrosis-assoc_TM_1"/>
</dbReference>
<evidence type="ECO:0000256" key="2">
    <source>
        <dbReference type="SAM" id="SignalP"/>
    </source>
</evidence>